<name>A0A0E3QKW7_METBA</name>
<protein>
    <submittedName>
        <fullName evidence="2">Dolichyl-phosphate mannose synthase related protein</fullName>
    </submittedName>
</protein>
<dbReference type="Proteomes" id="UP000033038">
    <property type="component" value="Chromosome"/>
</dbReference>
<accession>A0A0E3QKW7</accession>
<keyword evidence="1" id="KW-0472">Membrane</keyword>
<proteinExistence type="predicted"/>
<keyword evidence="1" id="KW-1133">Transmembrane helix</keyword>
<gene>
    <name evidence="2" type="ORF">MSBRW_0964</name>
</gene>
<feature type="transmembrane region" description="Helical" evidence="1">
    <location>
        <begin position="12"/>
        <end position="29"/>
    </location>
</feature>
<feature type="transmembrane region" description="Helical" evidence="1">
    <location>
        <begin position="49"/>
        <end position="75"/>
    </location>
</feature>
<dbReference type="GeneID" id="68903913"/>
<evidence type="ECO:0000313" key="2">
    <source>
        <dbReference type="EMBL" id="AKB50217.1"/>
    </source>
</evidence>
<dbReference type="HOGENOM" id="CLU_2565713_0_0_2"/>
<dbReference type="KEGG" id="mbw:MSBRW_0964"/>
<dbReference type="RefSeq" id="WP_011305078.1">
    <property type="nucleotide sequence ID" value="NZ_CP009526.1"/>
</dbReference>
<reference evidence="2 3" key="1">
    <citation type="submission" date="2014-07" db="EMBL/GenBank/DDBJ databases">
        <title>Methanogenic archaea and the global carbon cycle.</title>
        <authorList>
            <person name="Henriksen J.R."/>
            <person name="Luke J."/>
            <person name="Reinhart S."/>
            <person name="Benedict M.N."/>
            <person name="Youngblut N.D."/>
            <person name="Metcalf M.E."/>
            <person name="Whitaker R.J."/>
            <person name="Metcalf W.W."/>
        </authorList>
    </citation>
    <scope>NUCLEOTIDE SEQUENCE [LARGE SCALE GENOMIC DNA]</scope>
    <source>
        <strain evidence="2 3">Wiesmoor</strain>
    </source>
</reference>
<organism evidence="2 3">
    <name type="scientific">Methanosarcina barkeri str. Wiesmoor</name>
    <dbReference type="NCBI Taxonomy" id="1434109"/>
    <lineage>
        <taxon>Archaea</taxon>
        <taxon>Methanobacteriati</taxon>
        <taxon>Methanobacteriota</taxon>
        <taxon>Stenosarchaea group</taxon>
        <taxon>Methanomicrobia</taxon>
        <taxon>Methanosarcinales</taxon>
        <taxon>Methanosarcinaceae</taxon>
        <taxon>Methanosarcina</taxon>
    </lineage>
</organism>
<keyword evidence="1" id="KW-0812">Transmembrane</keyword>
<dbReference type="EMBL" id="CP009526">
    <property type="protein sequence ID" value="AKB50217.1"/>
    <property type="molecule type" value="Genomic_DNA"/>
</dbReference>
<evidence type="ECO:0000256" key="1">
    <source>
        <dbReference type="SAM" id="Phobius"/>
    </source>
</evidence>
<sequence>MILKDIELNKPFYYLTVPGLILGISSFVMDTFFVQDFTMGKNLYFGPTMLMILFIIVGSFMALTGILLHSISAILEDVNTV</sequence>
<dbReference type="PATRIC" id="fig|1434109.4.peg.1191"/>
<evidence type="ECO:0000313" key="3">
    <source>
        <dbReference type="Proteomes" id="UP000033038"/>
    </source>
</evidence>
<dbReference type="AlphaFoldDB" id="A0A0E3QKW7"/>